<dbReference type="EMBL" id="VSSQ01078603">
    <property type="protein sequence ID" value="MPN28345.1"/>
    <property type="molecule type" value="Genomic_DNA"/>
</dbReference>
<name>A0A645GNP9_9ZZZZ</name>
<dbReference type="Gene3D" id="3.40.50.2000">
    <property type="entry name" value="Glycogen Phosphorylase B"/>
    <property type="match status" value="1"/>
</dbReference>
<keyword evidence="1" id="KW-0808">Transferase</keyword>
<organism evidence="2">
    <name type="scientific">bioreactor metagenome</name>
    <dbReference type="NCBI Taxonomy" id="1076179"/>
    <lineage>
        <taxon>unclassified sequences</taxon>
        <taxon>metagenomes</taxon>
        <taxon>ecological metagenomes</taxon>
    </lineage>
</organism>
<proteinExistence type="predicted"/>
<dbReference type="AlphaFoldDB" id="A0A645GNP9"/>
<accession>A0A645GNP9</accession>
<dbReference type="Pfam" id="PF13692">
    <property type="entry name" value="Glyco_trans_1_4"/>
    <property type="match status" value="1"/>
</dbReference>
<reference evidence="2" key="1">
    <citation type="submission" date="2019-08" db="EMBL/GenBank/DDBJ databases">
        <authorList>
            <person name="Kucharzyk K."/>
            <person name="Murdoch R.W."/>
            <person name="Higgins S."/>
            <person name="Loffler F."/>
        </authorList>
    </citation>
    <scope>NUCLEOTIDE SEQUENCE</scope>
</reference>
<protein>
    <recommendedName>
        <fullName evidence="3">Glycosyl transferase family 1 domain-containing protein</fullName>
    </recommendedName>
</protein>
<evidence type="ECO:0008006" key="3">
    <source>
        <dbReference type="Google" id="ProtNLM"/>
    </source>
</evidence>
<dbReference type="PANTHER" id="PTHR46401:SF2">
    <property type="entry name" value="GLYCOSYLTRANSFERASE WBBK-RELATED"/>
    <property type="match status" value="1"/>
</dbReference>
<dbReference type="GO" id="GO:0016757">
    <property type="term" value="F:glycosyltransferase activity"/>
    <property type="evidence" value="ECO:0007669"/>
    <property type="project" value="TreeGrafter"/>
</dbReference>
<evidence type="ECO:0000256" key="1">
    <source>
        <dbReference type="ARBA" id="ARBA00022679"/>
    </source>
</evidence>
<dbReference type="SUPFAM" id="SSF53756">
    <property type="entry name" value="UDP-Glycosyltransferase/glycogen phosphorylase"/>
    <property type="match status" value="1"/>
</dbReference>
<dbReference type="GO" id="GO:0009103">
    <property type="term" value="P:lipopolysaccharide biosynthetic process"/>
    <property type="evidence" value="ECO:0007669"/>
    <property type="project" value="TreeGrafter"/>
</dbReference>
<evidence type="ECO:0000313" key="2">
    <source>
        <dbReference type="EMBL" id="MPN28345.1"/>
    </source>
</evidence>
<gene>
    <name evidence="2" type="ORF">SDC9_175786</name>
</gene>
<dbReference type="PANTHER" id="PTHR46401">
    <property type="entry name" value="GLYCOSYLTRANSFERASE WBBK-RELATED"/>
    <property type="match status" value="1"/>
</dbReference>
<comment type="caution">
    <text evidence="2">The sequence shown here is derived from an EMBL/GenBank/DDBJ whole genome shotgun (WGS) entry which is preliminary data.</text>
</comment>
<sequence length="133" mass="14977">MQVIETNNAFNYIQFVGPVASDKIPNLLFEADFLIMTPPKNYASGGFPTKLGEYLATSNPVICTNVSEIPLYLNDKNAIIVEPDNHKMLVTTLKKVLNHPDSYYKIGVEGRLVAEHYFTMGSHTEKLINFLRL</sequence>